<dbReference type="EMBL" id="JGZT01000006">
    <property type="protein sequence ID" value="KFJ02658.1"/>
    <property type="molecule type" value="Genomic_DNA"/>
</dbReference>
<evidence type="ECO:0000313" key="1">
    <source>
        <dbReference type="EMBL" id="KFJ02658.1"/>
    </source>
</evidence>
<dbReference type="AlphaFoldDB" id="A0A087E4F7"/>
<dbReference type="RefSeq" id="WP_029576402.1">
    <property type="nucleotide sequence ID" value="NZ_JGZT01000006.1"/>
</dbReference>
<sequence>MKHSFERSAKVVAQRQDWHCMRCGRNTRGGSWPGVSTHHRQLRRSASPDVRDSPANLVRLCGSGTTGCHGWVHAHPALARRLGWIVSMWADPRHVPVKDWREQWVLLGDDGDYRTISRDEARRLISENTNETNEGDDDDD</sequence>
<proteinExistence type="predicted"/>
<evidence type="ECO:0000313" key="2">
    <source>
        <dbReference type="Proteomes" id="UP000029003"/>
    </source>
</evidence>
<reference evidence="1 2" key="1">
    <citation type="submission" date="2014-03" db="EMBL/GenBank/DDBJ databases">
        <title>Genomics of Bifidobacteria.</title>
        <authorList>
            <person name="Ventura M."/>
            <person name="Milani C."/>
            <person name="Lugli G.A."/>
        </authorList>
    </citation>
    <scope>NUCLEOTIDE SEQUENCE [LARGE SCALE GENOMIC DNA]</scope>
    <source>
        <strain evidence="1 2">LMG 21395</strain>
    </source>
</reference>
<accession>A0A087E4F7</accession>
<dbReference type="Proteomes" id="UP000029003">
    <property type="component" value="Unassembled WGS sequence"/>
</dbReference>
<gene>
    <name evidence="1" type="ORF">THER5_1121</name>
</gene>
<protein>
    <submittedName>
        <fullName evidence="1">Gp77 phage protein</fullName>
    </submittedName>
</protein>
<comment type="caution">
    <text evidence="1">The sequence shown here is derived from an EMBL/GenBank/DDBJ whole genome shotgun (WGS) entry which is preliminary data.</text>
</comment>
<name>A0A087E4F7_9BIFI</name>
<organism evidence="1 2">
    <name type="scientific">Bifidobacterium thermacidophilum subsp. thermacidophilum</name>
    <dbReference type="NCBI Taxonomy" id="79262"/>
    <lineage>
        <taxon>Bacteria</taxon>
        <taxon>Bacillati</taxon>
        <taxon>Actinomycetota</taxon>
        <taxon>Actinomycetes</taxon>
        <taxon>Bifidobacteriales</taxon>
        <taxon>Bifidobacteriaceae</taxon>
        <taxon>Bifidobacterium</taxon>
    </lineage>
</organism>